<accession>A0AAE0MZ69</accession>
<protein>
    <submittedName>
        <fullName evidence="2">Uncharacterized protein</fullName>
    </submittedName>
</protein>
<keyword evidence="3" id="KW-1185">Reference proteome</keyword>
<gene>
    <name evidence="2" type="ORF">B0T24DRAFT_537809</name>
</gene>
<proteinExistence type="predicted"/>
<reference evidence="2" key="1">
    <citation type="journal article" date="2023" name="Mol. Phylogenet. Evol.">
        <title>Genome-scale phylogeny and comparative genomics of the fungal order Sordariales.</title>
        <authorList>
            <person name="Hensen N."/>
            <person name="Bonometti L."/>
            <person name="Westerberg I."/>
            <person name="Brannstrom I.O."/>
            <person name="Guillou S."/>
            <person name="Cros-Aarteil S."/>
            <person name="Calhoun S."/>
            <person name="Haridas S."/>
            <person name="Kuo A."/>
            <person name="Mondo S."/>
            <person name="Pangilinan J."/>
            <person name="Riley R."/>
            <person name="LaButti K."/>
            <person name="Andreopoulos B."/>
            <person name="Lipzen A."/>
            <person name="Chen C."/>
            <person name="Yan M."/>
            <person name="Daum C."/>
            <person name="Ng V."/>
            <person name="Clum A."/>
            <person name="Steindorff A."/>
            <person name="Ohm R.A."/>
            <person name="Martin F."/>
            <person name="Silar P."/>
            <person name="Natvig D.O."/>
            <person name="Lalanne C."/>
            <person name="Gautier V."/>
            <person name="Ament-Velasquez S.L."/>
            <person name="Kruys A."/>
            <person name="Hutchinson M.I."/>
            <person name="Powell A.J."/>
            <person name="Barry K."/>
            <person name="Miller A.N."/>
            <person name="Grigoriev I.V."/>
            <person name="Debuchy R."/>
            <person name="Gladieux P."/>
            <person name="Hiltunen Thoren M."/>
            <person name="Johannesson H."/>
        </authorList>
    </citation>
    <scope>NUCLEOTIDE SEQUENCE</scope>
    <source>
        <strain evidence="2">CBS 958.72</strain>
    </source>
</reference>
<evidence type="ECO:0000313" key="2">
    <source>
        <dbReference type="EMBL" id="KAK3361795.1"/>
    </source>
</evidence>
<keyword evidence="1" id="KW-0812">Transmembrane</keyword>
<organism evidence="2 3">
    <name type="scientific">Lasiosphaeria ovina</name>
    <dbReference type="NCBI Taxonomy" id="92902"/>
    <lineage>
        <taxon>Eukaryota</taxon>
        <taxon>Fungi</taxon>
        <taxon>Dikarya</taxon>
        <taxon>Ascomycota</taxon>
        <taxon>Pezizomycotina</taxon>
        <taxon>Sordariomycetes</taxon>
        <taxon>Sordariomycetidae</taxon>
        <taxon>Sordariales</taxon>
        <taxon>Lasiosphaeriaceae</taxon>
        <taxon>Lasiosphaeria</taxon>
    </lineage>
</organism>
<evidence type="ECO:0000256" key="1">
    <source>
        <dbReference type="SAM" id="Phobius"/>
    </source>
</evidence>
<keyword evidence="1" id="KW-0472">Membrane</keyword>
<dbReference type="AlphaFoldDB" id="A0AAE0MZ69"/>
<sequence>GSYIQVQSWLAILGVGFGMLSYGLSESYIHVFDLWCSRQASRSPGLNYARYLNSQPRAPVIVGFRGFPAFVLLRYFIIVLSIPASVAYKFSIFAFRVTAYEHLDVSSVRLSLPPVQALLGNSTASPWLSDRPLGMNRAFIHDQDSGQDILEEGVMAIYFPRAIVMVGLAECGGTFQDSDLGNLYTREVVMLANRTDEVGEFVMTADQQDWARVVNVITGDPTSVGRNGLVLDYRMADTGGIQIQWAEMGSWLANGSSEQKVIKRTKYRAVSDTPFTDMP</sequence>
<comment type="caution">
    <text evidence="2">The sequence shown here is derived from an EMBL/GenBank/DDBJ whole genome shotgun (WGS) entry which is preliminary data.</text>
</comment>
<dbReference type="EMBL" id="JAULSN010000010">
    <property type="protein sequence ID" value="KAK3361795.1"/>
    <property type="molecule type" value="Genomic_DNA"/>
</dbReference>
<feature type="non-terminal residue" evidence="2">
    <location>
        <position position="1"/>
    </location>
</feature>
<reference evidence="2" key="2">
    <citation type="submission" date="2023-06" db="EMBL/GenBank/DDBJ databases">
        <authorList>
            <consortium name="Lawrence Berkeley National Laboratory"/>
            <person name="Haridas S."/>
            <person name="Hensen N."/>
            <person name="Bonometti L."/>
            <person name="Westerberg I."/>
            <person name="Brannstrom I.O."/>
            <person name="Guillou S."/>
            <person name="Cros-Aarteil S."/>
            <person name="Calhoun S."/>
            <person name="Kuo A."/>
            <person name="Mondo S."/>
            <person name="Pangilinan J."/>
            <person name="Riley R."/>
            <person name="Labutti K."/>
            <person name="Andreopoulos B."/>
            <person name="Lipzen A."/>
            <person name="Chen C."/>
            <person name="Yanf M."/>
            <person name="Daum C."/>
            <person name="Ng V."/>
            <person name="Clum A."/>
            <person name="Steindorff A."/>
            <person name="Ohm R."/>
            <person name="Martin F."/>
            <person name="Silar P."/>
            <person name="Natvig D."/>
            <person name="Lalanne C."/>
            <person name="Gautier V."/>
            <person name="Ament-Velasquez S.L."/>
            <person name="Kruys A."/>
            <person name="Hutchinson M.I."/>
            <person name="Powell A.J."/>
            <person name="Barry K."/>
            <person name="Miller A.N."/>
            <person name="Grigoriev I.V."/>
            <person name="Debuchy R."/>
            <person name="Gladieux P."/>
            <person name="Thoren M.H."/>
            <person name="Johannesson H."/>
        </authorList>
    </citation>
    <scope>NUCLEOTIDE SEQUENCE</scope>
    <source>
        <strain evidence="2">CBS 958.72</strain>
    </source>
</reference>
<evidence type="ECO:0000313" key="3">
    <source>
        <dbReference type="Proteomes" id="UP001287356"/>
    </source>
</evidence>
<keyword evidence="1" id="KW-1133">Transmembrane helix</keyword>
<feature type="transmembrane region" description="Helical" evidence="1">
    <location>
        <begin position="6"/>
        <end position="24"/>
    </location>
</feature>
<dbReference type="Proteomes" id="UP001287356">
    <property type="component" value="Unassembled WGS sequence"/>
</dbReference>
<feature type="transmembrane region" description="Helical" evidence="1">
    <location>
        <begin position="67"/>
        <end position="88"/>
    </location>
</feature>
<name>A0AAE0MZ69_9PEZI</name>